<name>A0A7J6EE99_CANSA</name>
<accession>A0A7J6EE99</accession>
<evidence type="ECO:0000313" key="8">
    <source>
        <dbReference type="EMBL" id="KAF4356785.1"/>
    </source>
</evidence>
<dbReference type="GO" id="GO:0080115">
    <property type="term" value="F:myosin XI tail binding"/>
    <property type="evidence" value="ECO:0007669"/>
    <property type="project" value="UniProtKB-ARBA"/>
</dbReference>
<protein>
    <recommendedName>
        <fullName evidence="7">GTD-binding domain-containing protein</fullName>
    </recommendedName>
</protein>
<dbReference type="Pfam" id="PF04576">
    <property type="entry name" value="Zein-binding"/>
    <property type="match status" value="1"/>
</dbReference>
<evidence type="ECO:0000256" key="3">
    <source>
        <dbReference type="ARBA" id="ARBA00022989"/>
    </source>
</evidence>
<evidence type="ECO:0000313" key="9">
    <source>
        <dbReference type="Proteomes" id="UP000525078"/>
    </source>
</evidence>
<evidence type="ECO:0000256" key="2">
    <source>
        <dbReference type="ARBA" id="ARBA00022692"/>
    </source>
</evidence>
<feature type="domain" description="GTD-binding" evidence="7">
    <location>
        <begin position="963"/>
        <end position="1061"/>
    </location>
</feature>
<dbReference type="PANTHER" id="PTHR36725">
    <property type="entry name" value="SENESCENCE-ASSOCIATED PROTEIN AAF, CHLOROLPLASTIC"/>
    <property type="match status" value="1"/>
</dbReference>
<dbReference type="InterPro" id="IPR044973">
    <property type="entry name" value="AAF-like"/>
</dbReference>
<dbReference type="GO" id="GO:0016020">
    <property type="term" value="C:membrane"/>
    <property type="evidence" value="ECO:0007669"/>
    <property type="project" value="UniProtKB-SubCell"/>
</dbReference>
<feature type="coiled-coil region" evidence="5">
    <location>
        <begin position="969"/>
        <end position="1073"/>
    </location>
</feature>
<evidence type="ECO:0000256" key="1">
    <source>
        <dbReference type="ARBA" id="ARBA00004370"/>
    </source>
</evidence>
<keyword evidence="5" id="KW-0175">Coiled coil</keyword>
<sequence>MPHVPPSPTLFLSSSKLARSNFIEVVPMALISSKVSSNSTSTKIATLSKSHGIQKSFVKSMQQNKLQFTSQSGEPTQLGHQCLSTKIFCFPNGTLWHRNGKPSSFTVSRRPSMLCRSSGPQNSRRKGGLRTCDDHEISSDQNEDEQPISPTRSINSTKGLAEACKFVYNDAKYVNERARNDIILLSRGIMRLDARARQGVAILGSEFLKLDARAREDTIKLDRNVKKKAEFLHHIATILKDKAESRLKTAADKHWSDGALEADLRLADFRAKQRAMEDALMALEFVKNIHDMMVNQMYKFPLGRESGSLSATDMIDQIMLEKNGKTSEYFPGEVSTDRITAIQEAYWSMASALSEADGIDYTDPEEVQLYFHATEPRNINLLELLITTLIDLDAMDGKSSVSLLAECSSSPDVNTRKALANALSVAPSMWTLGNAGMGALQRLAEDSNPTIAAAASKAIYELKKQWEIEEVLEWVLILLLLLNSLFSYMITKFASYFGLQKPCLWCSRVDHILEPGEHKRSYVTDLLCDNHAAEISQLGPSWGSLEYGQKGDLVMEAVDDDEGENNNGGEFLGRILSDKLKKHKRSNGEEHDEAELVTDEHHFPSNVCSFNSRDTMEEDCLSSSSMFICYEKEAMEDSKGGSFDIARQGSNGSSEIVQQSSDFTTVHCPEEENNLIEDVQCTSTNSLRIFDLNHRLVPIELIDSSTQADRGGSSLKEENLKEEGNRQDEKLRFESMILSGLKVSQEGSINKTNESDSKRAGNLEMVMTVADQSSVRAAADGKHKLVSMESEQVGCTQEVHAIQINASEEAIVTPNISPETEVENAKHSLDELIESKTVERAHLSDCVADQEHSPAKHNDIDNSSKPCDAFVAQTDLDLELTAKPKEQETTSFFDTNQERRDHSCILSEPNAVKEEKFPDTPTSTDSLYHLDKKMLLSEKRESGSKESLDGSVLSEVEGGDGVISMEHLKTALKSERKALSALYTELEEERSASAIAANQTMAMITRLQEEKAAMQMEALQYQRMMEEQSEYDQEALQLLNDLMVKREKEKQELEKELDEYRKKVQDYEEKEKMRMIRRLRDGSVRSRNSSASCSHTWDSDGLSIDLNHELRAEDSSLCDHQENSNDISTPADAVQNLEEIALDCVKHISILDDSLTEFEEERLSILDQLKALEEKIIQLGGEDEGFSNDLKLIADSSRSNIEDFEGNHDFSRSTGENGVSDVGNQMNYDYTERKKYMDSMAKKLLPLLDAAGEGDEYNEHFITEENLTSKPVDMQNSSASMFALESNKVGIEEEVDHVYERLQALEADKEFLKNCMSSIKKGDKGMDLLQEILQHLRDLKNIEVQMRNTNDDE</sequence>
<dbReference type="InterPro" id="IPR016024">
    <property type="entry name" value="ARM-type_fold"/>
</dbReference>
<dbReference type="EMBL" id="JAATIP010000248">
    <property type="protein sequence ID" value="KAF4356785.1"/>
    <property type="molecule type" value="Genomic_DNA"/>
</dbReference>
<feature type="region of interest" description="Disordered" evidence="6">
    <location>
        <begin position="101"/>
        <end position="154"/>
    </location>
</feature>
<evidence type="ECO:0000259" key="7">
    <source>
        <dbReference type="PROSITE" id="PS51775"/>
    </source>
</evidence>
<comment type="caution">
    <text evidence="8">The sequence shown here is derived from an EMBL/GenBank/DDBJ whole genome shotgun (WGS) entry which is preliminary data.</text>
</comment>
<dbReference type="GO" id="GO:0034599">
    <property type="term" value="P:cellular response to oxidative stress"/>
    <property type="evidence" value="ECO:0007669"/>
    <property type="project" value="TreeGrafter"/>
</dbReference>
<organism evidence="8 9">
    <name type="scientific">Cannabis sativa</name>
    <name type="common">Hemp</name>
    <name type="synonym">Marijuana</name>
    <dbReference type="NCBI Taxonomy" id="3483"/>
    <lineage>
        <taxon>Eukaryota</taxon>
        <taxon>Viridiplantae</taxon>
        <taxon>Streptophyta</taxon>
        <taxon>Embryophyta</taxon>
        <taxon>Tracheophyta</taxon>
        <taxon>Spermatophyta</taxon>
        <taxon>Magnoliopsida</taxon>
        <taxon>eudicotyledons</taxon>
        <taxon>Gunneridae</taxon>
        <taxon>Pentapetalae</taxon>
        <taxon>rosids</taxon>
        <taxon>fabids</taxon>
        <taxon>Rosales</taxon>
        <taxon>Cannabaceae</taxon>
        <taxon>Cannabis</taxon>
    </lineage>
</organism>
<keyword evidence="3" id="KW-1133">Transmembrane helix</keyword>
<feature type="compositionally biased region" description="Basic and acidic residues" evidence="6">
    <location>
        <begin position="715"/>
        <end position="726"/>
    </location>
</feature>
<keyword evidence="4" id="KW-0472">Membrane</keyword>
<proteinExistence type="predicted"/>
<reference evidence="8 9" key="1">
    <citation type="journal article" date="2020" name="bioRxiv">
        <title>Sequence and annotation of 42 cannabis genomes reveals extensive copy number variation in cannabinoid synthesis and pathogen resistance genes.</title>
        <authorList>
            <person name="Mckernan K.J."/>
            <person name="Helbert Y."/>
            <person name="Kane L.T."/>
            <person name="Ebling H."/>
            <person name="Zhang L."/>
            <person name="Liu B."/>
            <person name="Eaton Z."/>
            <person name="Mclaughlin S."/>
            <person name="Kingan S."/>
            <person name="Baybayan P."/>
            <person name="Concepcion G."/>
            <person name="Jordan M."/>
            <person name="Riva A."/>
            <person name="Barbazuk W."/>
            <person name="Harkins T."/>
        </authorList>
    </citation>
    <scope>NUCLEOTIDE SEQUENCE [LARGE SCALE GENOMIC DNA]</scope>
    <source>
        <strain evidence="9">cv. Jamaican Lion 4</strain>
        <tissue evidence="8">Leaf</tissue>
    </source>
</reference>
<dbReference type="PROSITE" id="PS51775">
    <property type="entry name" value="GTD_BINDING"/>
    <property type="match status" value="1"/>
</dbReference>
<dbReference type="GO" id="GO:0010150">
    <property type="term" value="P:leaf senescence"/>
    <property type="evidence" value="ECO:0007669"/>
    <property type="project" value="InterPro"/>
</dbReference>
<dbReference type="Proteomes" id="UP000525078">
    <property type="component" value="Unassembled WGS sequence"/>
</dbReference>
<keyword evidence="2" id="KW-0812">Transmembrane</keyword>
<gene>
    <name evidence="8" type="ORF">F8388_000588</name>
</gene>
<dbReference type="InterPro" id="IPR007656">
    <property type="entry name" value="GTD-bd"/>
</dbReference>
<comment type="subcellular location">
    <subcellularLocation>
        <location evidence="1">Membrane</location>
    </subcellularLocation>
</comment>
<dbReference type="SUPFAM" id="SSF48371">
    <property type="entry name" value="ARM repeat"/>
    <property type="match status" value="1"/>
</dbReference>
<evidence type="ECO:0000256" key="5">
    <source>
        <dbReference type="SAM" id="Coils"/>
    </source>
</evidence>
<evidence type="ECO:0000256" key="4">
    <source>
        <dbReference type="ARBA" id="ARBA00023136"/>
    </source>
</evidence>
<dbReference type="PANTHER" id="PTHR36725:SF1">
    <property type="entry name" value="SENESCENCE-ASSOCIATED PROTEIN AAF, CHLOROLPLASTIC"/>
    <property type="match status" value="1"/>
</dbReference>
<feature type="region of interest" description="Disordered" evidence="6">
    <location>
        <begin position="707"/>
        <end position="726"/>
    </location>
</feature>
<dbReference type="GO" id="GO:0009507">
    <property type="term" value="C:chloroplast"/>
    <property type="evidence" value="ECO:0007669"/>
    <property type="project" value="TreeGrafter"/>
</dbReference>
<evidence type="ECO:0000256" key="6">
    <source>
        <dbReference type="SAM" id="MobiDB-lite"/>
    </source>
</evidence>